<keyword evidence="1" id="KW-0472">Membrane</keyword>
<reference evidence="2" key="1">
    <citation type="journal article" date="2020" name="Nature">
        <title>Giant virus diversity and host interactions through global metagenomics.</title>
        <authorList>
            <person name="Schulz F."/>
            <person name="Roux S."/>
            <person name="Paez-Espino D."/>
            <person name="Jungbluth S."/>
            <person name="Walsh D.A."/>
            <person name="Denef V.J."/>
            <person name="McMahon K.D."/>
            <person name="Konstantinidis K.T."/>
            <person name="Eloe-Fadrosh E.A."/>
            <person name="Kyrpides N.C."/>
            <person name="Woyke T."/>
        </authorList>
    </citation>
    <scope>NUCLEOTIDE SEQUENCE</scope>
    <source>
        <strain evidence="2">GVMAG-M-3300023174-102</strain>
    </source>
</reference>
<name>A0A6C0D000_9ZZZZ</name>
<accession>A0A6C0D000</accession>
<organism evidence="2">
    <name type="scientific">viral metagenome</name>
    <dbReference type="NCBI Taxonomy" id="1070528"/>
    <lineage>
        <taxon>unclassified sequences</taxon>
        <taxon>metagenomes</taxon>
        <taxon>organismal metagenomes</taxon>
    </lineage>
</organism>
<dbReference type="EMBL" id="MN739515">
    <property type="protein sequence ID" value="QHT09752.1"/>
    <property type="molecule type" value="Genomic_DNA"/>
</dbReference>
<proteinExistence type="predicted"/>
<keyword evidence="1" id="KW-1133">Transmembrane helix</keyword>
<evidence type="ECO:0000313" key="2">
    <source>
        <dbReference type="EMBL" id="QHT09752.1"/>
    </source>
</evidence>
<dbReference type="AlphaFoldDB" id="A0A6C0D000"/>
<keyword evidence="1" id="KW-0812">Transmembrane</keyword>
<sequence length="249" mass="28044">MNIDFNLIKNPILWLSLSIIIAIIVLIVTDNSQSNANINCTSSQIKKDGKCVSVNGYIMSLDNKGIHQCVALDKPNTDSTQHVYHEIVACTADLKLQTCNPNYKQLWNNDNTKYVCYRGDPVNWPDNKGPGGYGQDCCQFGPLRDNCDGDLTKDCGNNWQHYCNNAGSHAEGDCRWEHGNVPQNYYYCPHDTSRQWKLCTDGNGCIDYYITNPVHKDFPEGLGRTQPDTSVYDKPIIGCNDFSFPDDKK</sequence>
<feature type="transmembrane region" description="Helical" evidence="1">
    <location>
        <begin position="12"/>
        <end position="29"/>
    </location>
</feature>
<evidence type="ECO:0000256" key="1">
    <source>
        <dbReference type="SAM" id="Phobius"/>
    </source>
</evidence>
<protein>
    <submittedName>
        <fullName evidence="2">Uncharacterized protein</fullName>
    </submittedName>
</protein>